<dbReference type="Pfam" id="PF00975">
    <property type="entry name" value="Thioesterase"/>
    <property type="match status" value="1"/>
</dbReference>
<dbReference type="InterPro" id="IPR009081">
    <property type="entry name" value="PP-bd_ACP"/>
</dbReference>
<evidence type="ECO:0000256" key="2">
    <source>
        <dbReference type="ARBA" id="ARBA00022553"/>
    </source>
</evidence>
<dbReference type="Pfam" id="PF00550">
    <property type="entry name" value="PP-binding"/>
    <property type="match status" value="1"/>
</dbReference>
<dbReference type="InterPro" id="IPR020807">
    <property type="entry name" value="PKS_DH"/>
</dbReference>
<dbReference type="PROSITE" id="PS52004">
    <property type="entry name" value="KS3_2"/>
    <property type="match status" value="1"/>
</dbReference>
<dbReference type="OrthoDB" id="5478077at2"/>
<dbReference type="PROSITE" id="PS00606">
    <property type="entry name" value="KS3_1"/>
    <property type="match status" value="1"/>
</dbReference>
<dbReference type="InterPro" id="IPR049900">
    <property type="entry name" value="PKS_mFAS_DH"/>
</dbReference>
<dbReference type="InterPro" id="IPR029058">
    <property type="entry name" value="AB_hydrolase_fold"/>
</dbReference>
<dbReference type="InterPro" id="IPR036736">
    <property type="entry name" value="ACP-like_sf"/>
</dbReference>
<dbReference type="PROSITE" id="PS52019">
    <property type="entry name" value="PKS_MFAS_DH"/>
    <property type="match status" value="1"/>
</dbReference>
<sequence length="1476" mass="156756">MTGYLDADHEIRTLKALLRKSLDTIRELNQAEPDPIAIVGMSCELPGGVTTPEEYWSLLRSGRECSRDQPAGEWVADVYRRYFEQHPRAARNARANFLDNDVTLFDPRAFSVSPKEARDMDPTQRLALKLTAQALERAGYRPRHVEGRVGVYFGVIGGEYGALARQSAEPGSYVATGSLNSVVAGRISHTFDFSGPAVAVDTACSSSLVALHLACEGIRSGDCDVAVVGGVNLLLDPSIFTVLSGFGALSADGRCRPFAAEGEGYGRGEGGGAVVLKRWSDAVRDRDDVLAVVRATSINHDGSCSGLTVPNGRAQRALIEQTLRRSDLRASDVDYLEAHGTGTRLGDPIEMSAVSEVYGRDRPADRPLVVGSAKAQIGHLEAASGIASLIKLVLVLRNGFVPAQPVAGNPNPALDFDRLGLRPPAAETRLTSARPVGAVSSFGFSGTNGHAILSAAPPEETTRTGQRLSTQPVLLSARSAAALTARMNHVADFLADSDADLADIGFTLAVGRDHGPFRTYLLGESRDQVVRALRARLAAAPLVTPSRLFQSDTAKLGFFVGAADRGRHTRRWYGLFSPFRDGFDRIGAAWSATGAPALTRWLDSDAHPEDAAECAALHLALLCGTVRLWRAFGVQPAIWAAEGIGCFAVAVETGARTPGEAVTELSLLAEGAGVGPDGTVPLSGPRALPGTPGRSVDAAVICPRDGGFAGPRQFADPAYWASATTARADLAAAARLCVEHDVHLGMTIGDGDRQLLEPVLGVIGGSEDTDDPRHALLLRLVRLYELGFDLDWRPLYEHTAVRRTSVPTSPLDETAHAFEVTAPRPVVAPALQPVRHLSPGGAVEVGFELDPAELDLADTHHVVHIGYFVEMLLRGLRTVAPDRTFEVTDMRFSAALVVPDAPRTIRLVFDGFPGARTTFAFHSLTDAANNQWQQHVHGELSADPVLRPVSARSTTGERVCSGAEFYADMEARGMPLGPSVRAVGDVFRDGTRTWASVAAGHRIVTEEAVTRVAPGLLDACAQLFHAALPPSNRSAALMVERLQGLVVHAGAPAVASELHLDDVRADGDGLSGRVVVYDADRAVVLQCATATMRVVEGGVTSVLAAAGPVSAELGVTPGELAAAAAGDRPAVEGAVRRLLAALTGAPPDSIGPRDSTTALGVDSLQATTLHRALRPLDPDGRVQLGDVVAGISVADLAARLLHGRNGVAVKRERASTGYLKPRAGKAAVRLLCLPYGGGSTLLFQRWQGLLGDDVDVCPVALPGRGERIREPLLPNVYDVVDALAPEVAAACDKPVVIYGHSAGALIGYLLALRLRRDGVTVVRHLVAGAFSSPGTSENPFYRDCSRALAAAGYDGVPSTEVIEALDAKALHALAKLLRLPTPQDVDTEFLRLMLPVLANDIRLVGSFRPADAGLLDIPVTAVHGVRDDRVTEDEMRAWRHRTTAGFDFHALAGDHFFLHPDQRQLELLDIIREVLK</sequence>
<protein>
    <submittedName>
        <fullName evidence="7">Phosphopantetheine attachment site</fullName>
    </submittedName>
</protein>
<feature type="region of interest" description="N-terminal hotdog fold" evidence="4">
    <location>
        <begin position="816"/>
        <end position="947"/>
    </location>
</feature>
<gene>
    <name evidence="7" type="ORF">SAMN05216553_11222</name>
</gene>
<dbReference type="Pfam" id="PF16197">
    <property type="entry name" value="KAsynt_C_assoc"/>
    <property type="match status" value="1"/>
</dbReference>
<dbReference type="STRING" id="200378.SAMN05216553_11222"/>
<evidence type="ECO:0000313" key="7">
    <source>
        <dbReference type="EMBL" id="SDG83768.1"/>
    </source>
</evidence>
<dbReference type="Gene3D" id="3.10.129.110">
    <property type="entry name" value="Polyketide synthase dehydratase"/>
    <property type="match status" value="1"/>
</dbReference>
<dbReference type="PANTHER" id="PTHR43775:SF37">
    <property type="entry name" value="SI:DKEY-61P9.11"/>
    <property type="match status" value="1"/>
</dbReference>
<name>A0A1G7XHS1_9PSEU</name>
<dbReference type="Gene3D" id="3.40.366.10">
    <property type="entry name" value="Malonyl-Coenzyme A Acyl Carrier Protein, domain 2"/>
    <property type="match status" value="1"/>
</dbReference>
<dbReference type="RefSeq" id="WP_090053942.1">
    <property type="nucleotide sequence ID" value="NZ_FNCC01000012.1"/>
</dbReference>
<dbReference type="Pfam" id="PF02801">
    <property type="entry name" value="Ketoacyl-synt_C"/>
    <property type="match status" value="1"/>
</dbReference>
<dbReference type="PANTHER" id="PTHR43775">
    <property type="entry name" value="FATTY ACID SYNTHASE"/>
    <property type="match status" value="1"/>
</dbReference>
<dbReference type="GO" id="GO:0004315">
    <property type="term" value="F:3-oxoacyl-[acyl-carrier-protein] synthase activity"/>
    <property type="evidence" value="ECO:0007669"/>
    <property type="project" value="InterPro"/>
</dbReference>
<dbReference type="InterPro" id="IPR018201">
    <property type="entry name" value="Ketoacyl_synth_AS"/>
</dbReference>
<dbReference type="SUPFAM" id="SSF53474">
    <property type="entry name" value="alpha/beta-Hydrolases"/>
    <property type="match status" value="1"/>
</dbReference>
<keyword evidence="8" id="KW-1185">Reference proteome</keyword>
<dbReference type="Gene3D" id="3.40.47.10">
    <property type="match status" value="1"/>
</dbReference>
<dbReference type="InterPro" id="IPR032821">
    <property type="entry name" value="PKS_assoc"/>
</dbReference>
<dbReference type="SUPFAM" id="SSF47336">
    <property type="entry name" value="ACP-like"/>
    <property type="match status" value="1"/>
</dbReference>
<dbReference type="Proteomes" id="UP000199623">
    <property type="component" value="Unassembled WGS sequence"/>
</dbReference>
<dbReference type="InterPro" id="IPR014030">
    <property type="entry name" value="Ketoacyl_synth_N"/>
</dbReference>
<comment type="caution">
    <text evidence="4">Lacks conserved residue(s) required for the propagation of feature annotation.</text>
</comment>
<dbReference type="SUPFAM" id="SSF53901">
    <property type="entry name" value="Thiolase-like"/>
    <property type="match status" value="1"/>
</dbReference>
<feature type="domain" description="PKS/mFAS DH" evidence="6">
    <location>
        <begin position="816"/>
        <end position="1101"/>
    </location>
</feature>
<dbReference type="InterPro" id="IPR016039">
    <property type="entry name" value="Thiolase-like"/>
</dbReference>
<accession>A0A1G7XHS1</accession>
<feature type="domain" description="Ketosynthase family 3 (KS3)" evidence="5">
    <location>
        <begin position="33"/>
        <end position="455"/>
    </location>
</feature>
<evidence type="ECO:0000259" key="5">
    <source>
        <dbReference type="PROSITE" id="PS52004"/>
    </source>
</evidence>
<evidence type="ECO:0000256" key="4">
    <source>
        <dbReference type="PROSITE-ProRule" id="PRU01363"/>
    </source>
</evidence>
<feature type="region of interest" description="C-terminal hotdog fold" evidence="4">
    <location>
        <begin position="957"/>
        <end position="1101"/>
    </location>
</feature>
<evidence type="ECO:0000313" key="8">
    <source>
        <dbReference type="Proteomes" id="UP000199623"/>
    </source>
</evidence>
<dbReference type="InterPro" id="IPR050091">
    <property type="entry name" value="PKS_NRPS_Biosynth_Enz"/>
</dbReference>
<dbReference type="InterPro" id="IPR020841">
    <property type="entry name" value="PKS_Beta-ketoAc_synthase_dom"/>
</dbReference>
<dbReference type="EMBL" id="FNCC01000012">
    <property type="protein sequence ID" value="SDG83768.1"/>
    <property type="molecule type" value="Genomic_DNA"/>
</dbReference>
<proteinExistence type="predicted"/>
<dbReference type="CDD" id="cd00833">
    <property type="entry name" value="PKS"/>
    <property type="match status" value="1"/>
</dbReference>
<evidence type="ECO:0000256" key="3">
    <source>
        <dbReference type="ARBA" id="ARBA00022679"/>
    </source>
</evidence>
<dbReference type="InterPro" id="IPR049551">
    <property type="entry name" value="PKS_DH_C"/>
</dbReference>
<dbReference type="Gene3D" id="1.10.1200.10">
    <property type="entry name" value="ACP-like"/>
    <property type="match status" value="1"/>
</dbReference>
<dbReference type="SMART" id="SM00825">
    <property type="entry name" value="PKS_KS"/>
    <property type="match status" value="1"/>
</dbReference>
<dbReference type="Gene3D" id="3.40.50.1820">
    <property type="entry name" value="alpha/beta hydrolase"/>
    <property type="match status" value="1"/>
</dbReference>
<dbReference type="Pfam" id="PF14765">
    <property type="entry name" value="PS-DH"/>
    <property type="match status" value="1"/>
</dbReference>
<reference evidence="8" key="1">
    <citation type="submission" date="2016-10" db="EMBL/GenBank/DDBJ databases">
        <authorList>
            <person name="Varghese N."/>
            <person name="Submissions S."/>
        </authorList>
    </citation>
    <scope>NUCLEOTIDE SEQUENCE [LARGE SCALE GENOMIC DNA]</scope>
    <source>
        <strain evidence="8">CGMCC 4.3506</strain>
    </source>
</reference>
<dbReference type="Pfam" id="PF00109">
    <property type="entry name" value="ketoacyl-synt"/>
    <property type="match status" value="1"/>
</dbReference>
<dbReference type="InterPro" id="IPR001227">
    <property type="entry name" value="Ac_transferase_dom_sf"/>
</dbReference>
<dbReference type="InterPro" id="IPR020802">
    <property type="entry name" value="TesA-like"/>
</dbReference>
<keyword evidence="3" id="KW-0808">Transferase</keyword>
<dbReference type="GO" id="GO:0006633">
    <property type="term" value="P:fatty acid biosynthetic process"/>
    <property type="evidence" value="ECO:0007669"/>
    <property type="project" value="InterPro"/>
</dbReference>
<keyword evidence="2" id="KW-0597">Phosphoprotein</keyword>
<evidence type="ECO:0000259" key="6">
    <source>
        <dbReference type="PROSITE" id="PS52019"/>
    </source>
</evidence>
<dbReference type="SMART" id="SM00826">
    <property type="entry name" value="PKS_DH"/>
    <property type="match status" value="1"/>
</dbReference>
<evidence type="ECO:0000256" key="1">
    <source>
        <dbReference type="ARBA" id="ARBA00022450"/>
    </source>
</evidence>
<dbReference type="InterPro" id="IPR042104">
    <property type="entry name" value="PKS_dehydratase_sf"/>
</dbReference>
<organism evidence="7 8">
    <name type="scientific">Lentzea fradiae</name>
    <dbReference type="NCBI Taxonomy" id="200378"/>
    <lineage>
        <taxon>Bacteria</taxon>
        <taxon>Bacillati</taxon>
        <taxon>Actinomycetota</taxon>
        <taxon>Actinomycetes</taxon>
        <taxon>Pseudonocardiales</taxon>
        <taxon>Pseudonocardiaceae</taxon>
        <taxon>Lentzea</taxon>
    </lineage>
</organism>
<dbReference type="InterPro" id="IPR001031">
    <property type="entry name" value="Thioesterase"/>
</dbReference>
<dbReference type="InterPro" id="IPR014031">
    <property type="entry name" value="Ketoacyl_synth_C"/>
</dbReference>
<keyword evidence="1" id="KW-0596">Phosphopantetheine</keyword>
<dbReference type="SMART" id="SM00824">
    <property type="entry name" value="PKS_TE"/>
    <property type="match status" value="1"/>
</dbReference>
<dbReference type="GO" id="GO:0004312">
    <property type="term" value="F:fatty acid synthase activity"/>
    <property type="evidence" value="ECO:0007669"/>
    <property type="project" value="TreeGrafter"/>
</dbReference>